<dbReference type="PANTHER" id="PTHR43133">
    <property type="entry name" value="RNA POLYMERASE ECF-TYPE SIGMA FACTO"/>
    <property type="match status" value="1"/>
</dbReference>
<dbReference type="SUPFAM" id="SSF88946">
    <property type="entry name" value="Sigma2 domain of RNA polymerase sigma factors"/>
    <property type="match status" value="1"/>
</dbReference>
<dbReference type="NCBIfam" id="TIGR02937">
    <property type="entry name" value="sigma70-ECF"/>
    <property type="match status" value="1"/>
</dbReference>
<dbReference type="InterPro" id="IPR007627">
    <property type="entry name" value="RNA_pol_sigma70_r2"/>
</dbReference>
<dbReference type="InterPro" id="IPR013324">
    <property type="entry name" value="RNA_pol_sigma_r3/r4-like"/>
</dbReference>
<evidence type="ECO:0000256" key="4">
    <source>
        <dbReference type="ARBA" id="ARBA00023125"/>
    </source>
</evidence>
<evidence type="ECO:0000259" key="6">
    <source>
        <dbReference type="Pfam" id="PF04542"/>
    </source>
</evidence>
<dbReference type="AlphaFoldDB" id="W0V1G1"/>
<dbReference type="Pfam" id="PF08281">
    <property type="entry name" value="Sigma70_r4_2"/>
    <property type="match status" value="1"/>
</dbReference>
<feature type="domain" description="RNA polymerase sigma factor 70 region 4 type 2" evidence="7">
    <location>
        <begin position="126"/>
        <end position="178"/>
    </location>
</feature>
<dbReference type="InterPro" id="IPR039425">
    <property type="entry name" value="RNA_pol_sigma-70-like"/>
</dbReference>
<evidence type="ECO:0000256" key="5">
    <source>
        <dbReference type="ARBA" id="ARBA00023163"/>
    </source>
</evidence>
<dbReference type="NCBIfam" id="NF009188">
    <property type="entry name" value="PRK12536.1"/>
    <property type="match status" value="1"/>
</dbReference>
<evidence type="ECO:0000256" key="2">
    <source>
        <dbReference type="ARBA" id="ARBA00023015"/>
    </source>
</evidence>
<dbReference type="STRING" id="1349767.GJA_1061"/>
<dbReference type="PANTHER" id="PTHR43133:SF58">
    <property type="entry name" value="ECF RNA POLYMERASE SIGMA FACTOR SIGD"/>
    <property type="match status" value="1"/>
</dbReference>
<dbReference type="Pfam" id="PF04542">
    <property type="entry name" value="Sigma70_r2"/>
    <property type="match status" value="1"/>
</dbReference>
<dbReference type="InterPro" id="IPR036388">
    <property type="entry name" value="WH-like_DNA-bd_sf"/>
</dbReference>
<dbReference type="GO" id="GO:0006352">
    <property type="term" value="P:DNA-templated transcription initiation"/>
    <property type="evidence" value="ECO:0007669"/>
    <property type="project" value="InterPro"/>
</dbReference>
<dbReference type="NCBIfam" id="NF009191">
    <property type="entry name" value="PRK12539.1"/>
    <property type="match status" value="1"/>
</dbReference>
<reference evidence="8 9" key="1">
    <citation type="journal article" date="2015" name="Genome Announc.">
        <title>Genome Sequence of Mushroom Soft-Rot Pathogen Janthinobacterium agaricidamnosum.</title>
        <authorList>
            <person name="Graupner K."/>
            <person name="Lackner G."/>
            <person name="Hertweck C."/>
        </authorList>
    </citation>
    <scope>NUCLEOTIDE SEQUENCE [LARGE SCALE GENOMIC DNA]</scope>
    <source>
        <strain evidence="9">NBRC 102515 / DSM 9628</strain>
    </source>
</reference>
<dbReference type="eggNOG" id="COG1595">
    <property type="taxonomic scope" value="Bacteria"/>
</dbReference>
<dbReference type="GO" id="GO:0016987">
    <property type="term" value="F:sigma factor activity"/>
    <property type="evidence" value="ECO:0007669"/>
    <property type="project" value="UniProtKB-KW"/>
</dbReference>
<dbReference type="InterPro" id="IPR013249">
    <property type="entry name" value="RNA_pol_sigma70_r4_t2"/>
</dbReference>
<evidence type="ECO:0000256" key="3">
    <source>
        <dbReference type="ARBA" id="ARBA00023082"/>
    </source>
</evidence>
<dbReference type="GO" id="GO:0003677">
    <property type="term" value="F:DNA binding"/>
    <property type="evidence" value="ECO:0007669"/>
    <property type="project" value="UniProtKB-KW"/>
</dbReference>
<dbReference type="Gene3D" id="1.10.1740.10">
    <property type="match status" value="1"/>
</dbReference>
<accession>W0V1G1</accession>
<protein>
    <submittedName>
        <fullName evidence="8">RNA polymerase sigma factor, sigma-70 family protein</fullName>
    </submittedName>
</protein>
<dbReference type="SUPFAM" id="SSF88659">
    <property type="entry name" value="Sigma3 and sigma4 domains of RNA polymerase sigma factors"/>
    <property type="match status" value="1"/>
</dbReference>
<dbReference type="HOGENOM" id="CLU_047691_10_2_4"/>
<dbReference type="KEGG" id="jag:GJA_1061"/>
<dbReference type="Proteomes" id="UP000027604">
    <property type="component" value="Chromosome I"/>
</dbReference>
<gene>
    <name evidence="8" type="ORF">GJA_1061</name>
</gene>
<keyword evidence="3" id="KW-0731">Sigma factor</keyword>
<dbReference type="PATRIC" id="fig|1349767.4.peg.2788"/>
<evidence type="ECO:0000256" key="1">
    <source>
        <dbReference type="ARBA" id="ARBA00010641"/>
    </source>
</evidence>
<proteinExistence type="inferred from homology"/>
<sequence>MSITNKNYVEEQLKSLLLPGLNGDSAAYRAFLRALSGRLRAFLKRRLLNYPDHVEDVLQETLLAVHNARHTYDTGQPLTAWVYAIAKYKLMDFLYSHARHAALNEPLDDYADVFVGADDQPAQAKRDIGELLQLLPERQSLPIRHVKLEGLSVKETALLTGLSESAVKIGVHRGLRTLARKIQERP</sequence>
<keyword evidence="4" id="KW-0238">DNA-binding</keyword>
<keyword evidence="5" id="KW-0804">Transcription</keyword>
<organism evidence="8 9">
    <name type="scientific">Janthinobacterium agaricidamnosum NBRC 102515 = DSM 9628</name>
    <dbReference type="NCBI Taxonomy" id="1349767"/>
    <lineage>
        <taxon>Bacteria</taxon>
        <taxon>Pseudomonadati</taxon>
        <taxon>Pseudomonadota</taxon>
        <taxon>Betaproteobacteria</taxon>
        <taxon>Burkholderiales</taxon>
        <taxon>Oxalobacteraceae</taxon>
        <taxon>Janthinobacterium</taxon>
    </lineage>
</organism>
<comment type="similarity">
    <text evidence="1">Belongs to the sigma-70 factor family. ECF subfamily.</text>
</comment>
<evidence type="ECO:0000313" key="8">
    <source>
        <dbReference type="EMBL" id="CDG81716.1"/>
    </source>
</evidence>
<evidence type="ECO:0000313" key="9">
    <source>
        <dbReference type="Proteomes" id="UP000027604"/>
    </source>
</evidence>
<keyword evidence="9" id="KW-1185">Reference proteome</keyword>
<feature type="domain" description="RNA polymerase sigma-70 region 2" evidence="6">
    <location>
        <begin position="33"/>
        <end position="99"/>
    </location>
</feature>
<dbReference type="EMBL" id="HG322949">
    <property type="protein sequence ID" value="CDG81716.1"/>
    <property type="molecule type" value="Genomic_DNA"/>
</dbReference>
<dbReference type="InterPro" id="IPR014284">
    <property type="entry name" value="RNA_pol_sigma-70_dom"/>
</dbReference>
<evidence type="ECO:0000259" key="7">
    <source>
        <dbReference type="Pfam" id="PF08281"/>
    </source>
</evidence>
<dbReference type="Gene3D" id="1.10.10.10">
    <property type="entry name" value="Winged helix-like DNA-binding domain superfamily/Winged helix DNA-binding domain"/>
    <property type="match status" value="1"/>
</dbReference>
<name>W0V1G1_9BURK</name>
<dbReference type="InterPro" id="IPR013325">
    <property type="entry name" value="RNA_pol_sigma_r2"/>
</dbReference>
<keyword evidence="2" id="KW-0805">Transcription regulation</keyword>